<reference evidence="11" key="1">
    <citation type="submission" date="2022-03" db="EMBL/GenBank/DDBJ databases">
        <authorList>
            <person name="Martin C."/>
        </authorList>
    </citation>
    <scope>NUCLEOTIDE SEQUENCE</scope>
</reference>
<dbReference type="InterPro" id="IPR029136">
    <property type="entry name" value="MDM1"/>
</dbReference>
<dbReference type="Proteomes" id="UP000749559">
    <property type="component" value="Unassembled WGS sequence"/>
</dbReference>
<feature type="region of interest" description="Disordered" evidence="10">
    <location>
        <begin position="104"/>
        <end position="141"/>
    </location>
</feature>
<evidence type="ECO:0000256" key="10">
    <source>
        <dbReference type="SAM" id="MobiDB-lite"/>
    </source>
</evidence>
<evidence type="ECO:0000256" key="8">
    <source>
        <dbReference type="ARBA" id="ARBA00023242"/>
    </source>
</evidence>
<feature type="region of interest" description="Disordered" evidence="10">
    <location>
        <begin position="19"/>
        <end position="43"/>
    </location>
</feature>
<feature type="compositionally biased region" description="Basic and acidic residues" evidence="10">
    <location>
        <begin position="109"/>
        <end position="122"/>
    </location>
</feature>
<feature type="compositionally biased region" description="Basic and acidic residues" evidence="10">
    <location>
        <begin position="595"/>
        <end position="615"/>
    </location>
</feature>
<evidence type="ECO:0000256" key="3">
    <source>
        <dbReference type="ARBA" id="ARBA00010494"/>
    </source>
</evidence>
<name>A0A8S4NLN4_OWEFU</name>
<comment type="similarity">
    <text evidence="3">Belongs to the MDM1 family.</text>
</comment>
<comment type="subcellular location">
    <subcellularLocation>
        <location evidence="1">Cytoplasm</location>
        <location evidence="1">Cytoskeleton</location>
        <location evidence="1">Microtubule organizing center</location>
        <location evidence="1">Centrosome</location>
        <location evidence="1">Centriole</location>
    </subcellularLocation>
    <subcellularLocation>
        <location evidence="2">Nucleus</location>
    </subcellularLocation>
</comment>
<feature type="compositionally biased region" description="Low complexity" evidence="10">
    <location>
        <begin position="412"/>
        <end position="424"/>
    </location>
</feature>
<feature type="compositionally biased region" description="Basic residues" evidence="10">
    <location>
        <begin position="533"/>
        <end position="546"/>
    </location>
</feature>
<evidence type="ECO:0000256" key="1">
    <source>
        <dbReference type="ARBA" id="ARBA00004114"/>
    </source>
</evidence>
<feature type="compositionally biased region" description="Polar residues" evidence="10">
    <location>
        <begin position="484"/>
        <end position="497"/>
    </location>
</feature>
<keyword evidence="12" id="KW-1185">Reference proteome</keyword>
<evidence type="ECO:0000256" key="6">
    <source>
        <dbReference type="ARBA" id="ARBA00022701"/>
    </source>
</evidence>
<accession>A0A8S4NLN4</accession>
<gene>
    <name evidence="11" type="ORF">OFUS_LOCUS9037</name>
</gene>
<dbReference type="GO" id="GO:0005814">
    <property type="term" value="C:centriole"/>
    <property type="evidence" value="ECO:0007669"/>
    <property type="project" value="UniProtKB-SubCell"/>
</dbReference>
<comment type="function">
    <text evidence="9">Microtubule-binding protein that negatively regulates centriole duplication. Binds to and stabilizes microtubules.</text>
</comment>
<dbReference type="EMBL" id="CAIIXF020000005">
    <property type="protein sequence ID" value="CAH1782606.1"/>
    <property type="molecule type" value="Genomic_DNA"/>
</dbReference>
<dbReference type="PANTHER" id="PTHR32078">
    <property type="entry name" value="NUCLEAR PROTEIN MDM1"/>
    <property type="match status" value="1"/>
</dbReference>
<feature type="compositionally biased region" description="Polar residues" evidence="10">
    <location>
        <begin position="453"/>
        <end position="477"/>
    </location>
</feature>
<dbReference type="GO" id="GO:0046600">
    <property type="term" value="P:negative regulation of centriole replication"/>
    <property type="evidence" value="ECO:0007669"/>
    <property type="project" value="InterPro"/>
</dbReference>
<keyword evidence="5" id="KW-0963">Cytoplasm</keyword>
<dbReference type="PANTHER" id="PTHR32078:SF1">
    <property type="entry name" value="NUCLEAR PROTEIN MDM1"/>
    <property type="match status" value="1"/>
</dbReference>
<feature type="region of interest" description="Disordered" evidence="10">
    <location>
        <begin position="412"/>
        <end position="509"/>
    </location>
</feature>
<dbReference type="Pfam" id="PF15501">
    <property type="entry name" value="MDM1"/>
    <property type="match status" value="1"/>
</dbReference>
<comment type="caution">
    <text evidence="11">The sequence shown here is derived from an EMBL/GenBank/DDBJ whole genome shotgun (WGS) entry which is preliminary data.</text>
</comment>
<feature type="region of interest" description="Disordered" evidence="10">
    <location>
        <begin position="337"/>
        <end position="360"/>
    </location>
</feature>
<evidence type="ECO:0000256" key="9">
    <source>
        <dbReference type="ARBA" id="ARBA00045771"/>
    </source>
</evidence>
<protein>
    <recommendedName>
        <fullName evidence="4">Nuclear protein MDM1</fullName>
    </recommendedName>
</protein>
<keyword evidence="8" id="KW-0539">Nucleus</keyword>
<evidence type="ECO:0000256" key="5">
    <source>
        <dbReference type="ARBA" id="ARBA00022490"/>
    </source>
</evidence>
<feature type="compositionally biased region" description="Basic and acidic residues" evidence="10">
    <location>
        <begin position="426"/>
        <end position="439"/>
    </location>
</feature>
<keyword evidence="7" id="KW-0206">Cytoskeleton</keyword>
<evidence type="ECO:0000256" key="2">
    <source>
        <dbReference type="ARBA" id="ARBA00004123"/>
    </source>
</evidence>
<evidence type="ECO:0000256" key="7">
    <source>
        <dbReference type="ARBA" id="ARBA00023212"/>
    </source>
</evidence>
<dbReference type="OrthoDB" id="9999940at2759"/>
<dbReference type="GO" id="GO:0005874">
    <property type="term" value="C:microtubule"/>
    <property type="evidence" value="ECO:0007669"/>
    <property type="project" value="UniProtKB-KW"/>
</dbReference>
<feature type="region of interest" description="Disordered" evidence="10">
    <location>
        <begin position="529"/>
        <end position="653"/>
    </location>
</feature>
<feature type="compositionally biased region" description="Low complexity" evidence="10">
    <location>
        <begin position="553"/>
        <end position="566"/>
    </location>
</feature>
<keyword evidence="6" id="KW-0493">Microtubule</keyword>
<evidence type="ECO:0000313" key="11">
    <source>
        <dbReference type="EMBL" id="CAH1782606.1"/>
    </source>
</evidence>
<dbReference type="GO" id="GO:0008017">
    <property type="term" value="F:microtubule binding"/>
    <property type="evidence" value="ECO:0007669"/>
    <property type="project" value="InterPro"/>
</dbReference>
<sequence length="716" mass="80159">MPVRFRGSSEYKERFKWADSRKSASFVPSPEQSGPMAGLNSGKLATQMEPPLQRRRKPIQIPVTSTTKFVSDSNNDEYTLIGNQTKFAPSIKYKNRVKENVKPPLAKAYKAEKSLPKPEIKPPPKSKFSHGVPAVDKRDKRPGVMNEFVQTNMDQGVQDSGQEAPPQYAMQYRAGVPPKRAVGPKRLSEYQKEFAWKNAAENSPLLAAEQVIYNNNPHMNAYKSDHVPKTSEYKREYKPWHMVRYEPSGQIRENGETPKKKSKMKRSKSEPNLTPDKKKAAGTEAVTNEEDPRLLRESMNPQKPFFPHGKHQKYRSEYKTNFKAPSKFVYNEGAWVGAAPPQVNPRKESDGEQQNDKSLSSWYQEVIELRNKADEYRRRAQGTHFSREHLAQLWARQADLWDNVSNSSSLSALSLESSMSDISSPNKKEVTQKRKEPSPVRRKLAWGGGQGGNSDRSSTPKHSMSTESNIGSSSTDARSLDGTLISQDISDNDTLTSDLGRPPTPEIKKNEVVSRHHLDITTPAIGGALLTSPKHKAKRQPTKGHTYRAGGYSADSSSSQSSVAPRSRPKPNIQPTKTIAIPVGPASPTYGMPTRDTHQLIDDEVPYDKPLETRYVHSPNAKRKPRPSGAGARRDRPNSGKQDGRPMSAIPQNRQLERLDEGIGKTYNKPGGLQAELHDDDDLLSVSARLTLTHGFKIKLPYCKNKIRNAVYYVAH</sequence>
<dbReference type="AlphaFoldDB" id="A0A8S4NLN4"/>
<dbReference type="GO" id="GO:0005634">
    <property type="term" value="C:nucleus"/>
    <property type="evidence" value="ECO:0007669"/>
    <property type="project" value="UniProtKB-SubCell"/>
</dbReference>
<feature type="region of interest" description="Disordered" evidence="10">
    <location>
        <begin position="243"/>
        <end position="314"/>
    </location>
</feature>
<organism evidence="11 12">
    <name type="scientific">Owenia fusiformis</name>
    <name type="common">Polychaete worm</name>
    <dbReference type="NCBI Taxonomy" id="6347"/>
    <lineage>
        <taxon>Eukaryota</taxon>
        <taxon>Metazoa</taxon>
        <taxon>Spiralia</taxon>
        <taxon>Lophotrochozoa</taxon>
        <taxon>Annelida</taxon>
        <taxon>Polychaeta</taxon>
        <taxon>Sedentaria</taxon>
        <taxon>Canalipalpata</taxon>
        <taxon>Sabellida</taxon>
        <taxon>Oweniida</taxon>
        <taxon>Oweniidae</taxon>
        <taxon>Owenia</taxon>
    </lineage>
</organism>
<evidence type="ECO:0000313" key="12">
    <source>
        <dbReference type="Proteomes" id="UP000749559"/>
    </source>
</evidence>
<evidence type="ECO:0000256" key="4">
    <source>
        <dbReference type="ARBA" id="ARBA00013508"/>
    </source>
</evidence>
<feature type="compositionally biased region" description="Basic and acidic residues" evidence="10">
    <location>
        <begin position="632"/>
        <end position="644"/>
    </location>
</feature>
<proteinExistence type="inferred from homology"/>